<comment type="caution">
    <text evidence="1">The sequence shown here is derived from an EMBL/GenBank/DDBJ whole genome shotgun (WGS) entry which is preliminary data.</text>
</comment>
<sequence length="144" mass="16149">MYRAQNTRFSRGLADTSPCYHTIPTLNIAVIMKLVKNVHSYMKKEYKKMQRAAPHADLRMLSDPVKRTADAIGADVSQIRNILLARNVPIHLPPSPSPRPRPEIIEVSVEVRVANTAGCNVEVGIVPRESVHSARIEHVYLPHI</sequence>
<proteinExistence type="predicted"/>
<organism evidence="1 2">
    <name type="scientific">Mythimna separata</name>
    <name type="common">Oriental armyworm</name>
    <name type="synonym">Pseudaletia separata</name>
    <dbReference type="NCBI Taxonomy" id="271217"/>
    <lineage>
        <taxon>Eukaryota</taxon>
        <taxon>Metazoa</taxon>
        <taxon>Ecdysozoa</taxon>
        <taxon>Arthropoda</taxon>
        <taxon>Hexapoda</taxon>
        <taxon>Insecta</taxon>
        <taxon>Pterygota</taxon>
        <taxon>Neoptera</taxon>
        <taxon>Endopterygota</taxon>
        <taxon>Lepidoptera</taxon>
        <taxon>Glossata</taxon>
        <taxon>Ditrysia</taxon>
        <taxon>Noctuoidea</taxon>
        <taxon>Noctuidae</taxon>
        <taxon>Noctuinae</taxon>
        <taxon>Hadenini</taxon>
        <taxon>Mythimna</taxon>
    </lineage>
</organism>
<dbReference type="Proteomes" id="UP001231518">
    <property type="component" value="Chromosome 1"/>
</dbReference>
<evidence type="ECO:0000313" key="2">
    <source>
        <dbReference type="Proteomes" id="UP001231518"/>
    </source>
</evidence>
<gene>
    <name evidence="1" type="ORF">PYW07_000364</name>
</gene>
<name>A0AAD8E0C5_MYTSE</name>
<accession>A0AAD8E0C5</accession>
<protein>
    <submittedName>
        <fullName evidence="1">Uncharacterized protein</fullName>
    </submittedName>
</protein>
<dbReference type="AlphaFoldDB" id="A0AAD8E0C5"/>
<reference evidence="1" key="1">
    <citation type="submission" date="2023-03" db="EMBL/GenBank/DDBJ databases">
        <title>Chromosome-level genomes of two armyworms, Mythimna separata and Mythimna loreyi, provide insights into the biosynthesis and reception of sex pheromones.</title>
        <authorList>
            <person name="Zhao H."/>
        </authorList>
    </citation>
    <scope>NUCLEOTIDE SEQUENCE</scope>
    <source>
        <strain evidence="1">BeijingLab</strain>
        <tissue evidence="1">Pupa</tissue>
    </source>
</reference>
<dbReference type="EMBL" id="JARGEI010000001">
    <property type="protein sequence ID" value="KAJ8737093.1"/>
    <property type="molecule type" value="Genomic_DNA"/>
</dbReference>
<evidence type="ECO:0000313" key="1">
    <source>
        <dbReference type="EMBL" id="KAJ8737093.1"/>
    </source>
</evidence>
<keyword evidence="2" id="KW-1185">Reference proteome</keyword>